<organism evidence="10 11">
    <name type="scientific">Butyrivibrio hungatei</name>
    <dbReference type="NCBI Taxonomy" id="185008"/>
    <lineage>
        <taxon>Bacteria</taxon>
        <taxon>Bacillati</taxon>
        <taxon>Bacillota</taxon>
        <taxon>Clostridia</taxon>
        <taxon>Lachnospirales</taxon>
        <taxon>Lachnospiraceae</taxon>
        <taxon>Butyrivibrio</taxon>
    </lineage>
</organism>
<comment type="catalytic activity">
    <reaction evidence="7 8">
        <text>cytidine(34) in tRNA(Ile2) + L-lysine + ATP = lysidine(34) in tRNA(Ile2) + AMP + diphosphate + H(+)</text>
        <dbReference type="Rhea" id="RHEA:43744"/>
        <dbReference type="Rhea" id="RHEA-COMP:10625"/>
        <dbReference type="Rhea" id="RHEA-COMP:10670"/>
        <dbReference type="ChEBI" id="CHEBI:15378"/>
        <dbReference type="ChEBI" id="CHEBI:30616"/>
        <dbReference type="ChEBI" id="CHEBI:32551"/>
        <dbReference type="ChEBI" id="CHEBI:33019"/>
        <dbReference type="ChEBI" id="CHEBI:82748"/>
        <dbReference type="ChEBI" id="CHEBI:83665"/>
        <dbReference type="ChEBI" id="CHEBI:456215"/>
        <dbReference type="EC" id="6.3.4.19"/>
    </reaction>
</comment>
<evidence type="ECO:0000256" key="5">
    <source>
        <dbReference type="ARBA" id="ARBA00022741"/>
    </source>
</evidence>
<comment type="domain">
    <text evidence="8">The N-terminal region contains the highly conserved SGGXDS motif, predicted to be a P-loop motif involved in ATP binding.</text>
</comment>
<dbReference type="SUPFAM" id="SSF56037">
    <property type="entry name" value="PheT/TilS domain"/>
    <property type="match status" value="1"/>
</dbReference>
<proteinExistence type="inferred from homology"/>
<evidence type="ECO:0000256" key="6">
    <source>
        <dbReference type="ARBA" id="ARBA00022840"/>
    </source>
</evidence>
<dbReference type="InterPro" id="IPR014729">
    <property type="entry name" value="Rossmann-like_a/b/a_fold"/>
</dbReference>
<evidence type="ECO:0000256" key="4">
    <source>
        <dbReference type="ARBA" id="ARBA00022694"/>
    </source>
</evidence>
<comment type="subcellular location">
    <subcellularLocation>
        <location evidence="1 8">Cytoplasm</location>
    </subcellularLocation>
</comment>
<dbReference type="CDD" id="cd01992">
    <property type="entry name" value="TilS_N"/>
    <property type="match status" value="1"/>
</dbReference>
<comment type="function">
    <text evidence="8">Ligates lysine onto the cytidine present at position 34 of the AUA codon-specific tRNA(Ile) that contains the anticodon CAU, in an ATP-dependent manner. Cytidine is converted to lysidine, thus changing the amino acid specificity of the tRNA from methionine to isoleucine.</text>
</comment>
<dbReference type="GO" id="GO:0032267">
    <property type="term" value="F:tRNA(Ile)-lysidine synthase activity"/>
    <property type="evidence" value="ECO:0007669"/>
    <property type="project" value="UniProtKB-EC"/>
</dbReference>
<protein>
    <recommendedName>
        <fullName evidence="8">tRNA(Ile)-lysidine synthase</fullName>
        <ecNumber evidence="8">6.3.4.19</ecNumber>
    </recommendedName>
    <alternativeName>
        <fullName evidence="8">tRNA(Ile)-2-lysyl-cytidine synthase</fullName>
    </alternativeName>
    <alternativeName>
        <fullName evidence="8">tRNA(Ile)-lysidine synthetase</fullName>
    </alternativeName>
</protein>
<dbReference type="InterPro" id="IPR012795">
    <property type="entry name" value="tRNA_Ile_lys_synt_N"/>
</dbReference>
<evidence type="ECO:0000259" key="9">
    <source>
        <dbReference type="SMART" id="SM00977"/>
    </source>
</evidence>
<evidence type="ECO:0000313" key="11">
    <source>
        <dbReference type="Proteomes" id="UP000183047"/>
    </source>
</evidence>
<name>A0A1G5GLQ6_9FIRM</name>
<keyword evidence="3 8" id="KW-0436">Ligase</keyword>
<dbReference type="GO" id="GO:0005524">
    <property type="term" value="F:ATP binding"/>
    <property type="evidence" value="ECO:0007669"/>
    <property type="project" value="UniProtKB-UniRule"/>
</dbReference>
<evidence type="ECO:0000313" key="10">
    <source>
        <dbReference type="EMBL" id="SCY52473.1"/>
    </source>
</evidence>
<dbReference type="HAMAP" id="MF_01161">
    <property type="entry name" value="tRNA_Ile_lys_synt"/>
    <property type="match status" value="1"/>
</dbReference>
<dbReference type="NCBIfam" id="TIGR02433">
    <property type="entry name" value="lysidine_TilS_C"/>
    <property type="match status" value="1"/>
</dbReference>
<dbReference type="SUPFAM" id="SSF82829">
    <property type="entry name" value="MesJ substrate recognition domain-like"/>
    <property type="match status" value="1"/>
</dbReference>
<dbReference type="NCBIfam" id="TIGR02432">
    <property type="entry name" value="lysidine_TilS_N"/>
    <property type="match status" value="1"/>
</dbReference>
<dbReference type="GO" id="GO:0006400">
    <property type="term" value="P:tRNA modification"/>
    <property type="evidence" value="ECO:0007669"/>
    <property type="project" value="UniProtKB-UniRule"/>
</dbReference>
<evidence type="ECO:0000256" key="8">
    <source>
        <dbReference type="HAMAP-Rule" id="MF_01161"/>
    </source>
</evidence>
<dbReference type="OrthoDB" id="9807403at2"/>
<dbReference type="EC" id="6.3.4.19" evidence="8"/>
<keyword evidence="2 8" id="KW-0963">Cytoplasm</keyword>
<accession>A0A1G5GLQ6</accession>
<keyword evidence="6 8" id="KW-0067">ATP-binding</keyword>
<evidence type="ECO:0000256" key="3">
    <source>
        <dbReference type="ARBA" id="ARBA00022598"/>
    </source>
</evidence>
<dbReference type="GO" id="GO:0005737">
    <property type="term" value="C:cytoplasm"/>
    <property type="evidence" value="ECO:0007669"/>
    <property type="project" value="UniProtKB-SubCell"/>
</dbReference>
<keyword evidence="11" id="KW-1185">Reference proteome</keyword>
<comment type="similarity">
    <text evidence="8">Belongs to the tRNA(Ile)-lysidine synthase family.</text>
</comment>
<dbReference type="PANTHER" id="PTHR43033:SF1">
    <property type="entry name" value="TRNA(ILE)-LYSIDINE SYNTHASE-RELATED"/>
    <property type="match status" value="1"/>
</dbReference>
<dbReference type="AlphaFoldDB" id="A0A1G5GLQ6"/>
<evidence type="ECO:0000256" key="2">
    <source>
        <dbReference type="ARBA" id="ARBA00022490"/>
    </source>
</evidence>
<dbReference type="Gene3D" id="3.40.50.620">
    <property type="entry name" value="HUPs"/>
    <property type="match status" value="1"/>
</dbReference>
<gene>
    <name evidence="8" type="primary">tilS</name>
    <name evidence="10" type="ORF">SAMN02910451_02937</name>
</gene>
<feature type="binding site" evidence="8">
    <location>
        <begin position="29"/>
        <end position="34"/>
    </location>
    <ligand>
        <name>ATP</name>
        <dbReference type="ChEBI" id="CHEBI:30616"/>
    </ligand>
</feature>
<feature type="domain" description="Lysidine-tRNA(Ile) synthetase C-terminal" evidence="9">
    <location>
        <begin position="390"/>
        <end position="464"/>
    </location>
</feature>
<dbReference type="SMART" id="SM00977">
    <property type="entry name" value="TilS_C"/>
    <property type="match status" value="1"/>
</dbReference>
<dbReference type="InterPro" id="IPR012796">
    <property type="entry name" value="Lysidine-tRNA-synth_C"/>
</dbReference>
<dbReference type="PANTHER" id="PTHR43033">
    <property type="entry name" value="TRNA(ILE)-LYSIDINE SYNTHASE-RELATED"/>
    <property type="match status" value="1"/>
</dbReference>
<keyword evidence="5 8" id="KW-0547">Nucleotide-binding</keyword>
<dbReference type="Gene3D" id="3.30.465.60">
    <property type="match status" value="1"/>
</dbReference>
<dbReference type="Pfam" id="PF01171">
    <property type="entry name" value="ATP_bind_3"/>
    <property type="match status" value="1"/>
</dbReference>
<evidence type="ECO:0000256" key="1">
    <source>
        <dbReference type="ARBA" id="ARBA00004496"/>
    </source>
</evidence>
<dbReference type="Pfam" id="PF11734">
    <property type="entry name" value="TilS_C"/>
    <property type="match status" value="1"/>
</dbReference>
<dbReference type="Proteomes" id="UP000183047">
    <property type="component" value="Unassembled WGS sequence"/>
</dbReference>
<sequence>MNRFENTVLNYIRANKMAVSGDKILVGFSGGADSVALLLVLYKLKELLGTELVAVHVNHGIREEAGEDADFTRRFCEERNIRYYLVEEDVPGIARENKLTEEEAGRNVRYKAFRTIAEKEGAAKIAVAHHRNDVAETLLLNLLRGTGLHGAGAIRPVRDNVIRPLLCVTRQEIEEYLGDEGISFCHDATNDENIHTRNKVRNELIPYMTENINAEAVKHLCRAAADFALADDFISKVTGEFFDKACTYDGKSVKIELKKLKSGDLFIQKNVILKCFELLTPNRKDITASHVDAVADIMGSESGTASVDLPYGLIAKREYDELTLSKKEAEILDKTLVIDFFDRVKKDGKVSDDIPGIGRMEASVREYVKGASIPRGTYTKWFDCDRIQTAVFRCRRPDDYIFIEMESGIHKKKLSKFMTDAKIPIDRRDSIYVMADGDKVLWVPGYRISADIKVSEDTKSILAINFLDGGKNGG</sequence>
<reference evidence="11" key="1">
    <citation type="submission" date="2016-10" db="EMBL/GenBank/DDBJ databases">
        <authorList>
            <person name="Varghese N."/>
            <person name="Submissions S."/>
        </authorList>
    </citation>
    <scope>NUCLEOTIDE SEQUENCE [LARGE SCALE GENOMIC DNA]</scope>
    <source>
        <strain evidence="11">XBD2006</strain>
    </source>
</reference>
<dbReference type="InterPro" id="IPR012094">
    <property type="entry name" value="tRNA_Ile_lys_synt"/>
</dbReference>
<evidence type="ECO:0000256" key="7">
    <source>
        <dbReference type="ARBA" id="ARBA00048539"/>
    </source>
</evidence>
<dbReference type="InterPro" id="IPR011063">
    <property type="entry name" value="TilS/TtcA_N"/>
</dbReference>
<dbReference type="EMBL" id="FMUR01000022">
    <property type="protein sequence ID" value="SCY52473.1"/>
    <property type="molecule type" value="Genomic_DNA"/>
</dbReference>
<dbReference type="SUPFAM" id="SSF52402">
    <property type="entry name" value="Adenine nucleotide alpha hydrolases-like"/>
    <property type="match status" value="1"/>
</dbReference>
<keyword evidence="4 8" id="KW-0819">tRNA processing</keyword>